<dbReference type="CTD" id="78776630"/>
<dbReference type="KEGG" id="crq:GCK72_018111"/>
<dbReference type="RefSeq" id="XP_053581311.1">
    <property type="nucleotide sequence ID" value="XM_053732398.1"/>
</dbReference>
<dbReference type="EMBL" id="WUAV01000005">
    <property type="protein sequence ID" value="KAF1751557.1"/>
    <property type="molecule type" value="Genomic_DNA"/>
</dbReference>
<reference evidence="1 2" key="1">
    <citation type="submission" date="2019-12" db="EMBL/GenBank/DDBJ databases">
        <title>Chromosome-level assembly of the Caenorhabditis remanei genome.</title>
        <authorList>
            <person name="Teterina A.A."/>
            <person name="Willis J.H."/>
            <person name="Phillips P.C."/>
        </authorList>
    </citation>
    <scope>NUCLEOTIDE SEQUENCE [LARGE SCALE GENOMIC DNA]</scope>
    <source>
        <strain evidence="1 2">PX506</strain>
        <tissue evidence="1">Whole organism</tissue>
    </source>
</reference>
<accession>A0A6A5G915</accession>
<dbReference type="Proteomes" id="UP000483820">
    <property type="component" value="Chromosome V"/>
</dbReference>
<protein>
    <submittedName>
        <fullName evidence="1">Uncharacterized protein</fullName>
    </submittedName>
</protein>
<organism evidence="1 2">
    <name type="scientific">Caenorhabditis remanei</name>
    <name type="common">Caenorhabditis vulgaris</name>
    <dbReference type="NCBI Taxonomy" id="31234"/>
    <lineage>
        <taxon>Eukaryota</taxon>
        <taxon>Metazoa</taxon>
        <taxon>Ecdysozoa</taxon>
        <taxon>Nematoda</taxon>
        <taxon>Chromadorea</taxon>
        <taxon>Rhabditida</taxon>
        <taxon>Rhabditina</taxon>
        <taxon>Rhabditomorpha</taxon>
        <taxon>Rhabditoidea</taxon>
        <taxon>Rhabditidae</taxon>
        <taxon>Peloderinae</taxon>
        <taxon>Caenorhabditis</taxon>
    </lineage>
</organism>
<proteinExistence type="predicted"/>
<sequence length="67" mass="7666">MTRLQKDDVVSVEAVNVASTWTHSNDKRDKVLSISDSLIEKKKKRERKFPMGEEEEEDVDGVAVVVY</sequence>
<dbReference type="GeneID" id="78776630"/>
<gene>
    <name evidence="1" type="ORF">GCK72_018111</name>
</gene>
<name>A0A6A5G915_CAERE</name>
<evidence type="ECO:0000313" key="1">
    <source>
        <dbReference type="EMBL" id="KAF1751557.1"/>
    </source>
</evidence>
<dbReference type="AlphaFoldDB" id="A0A6A5G915"/>
<comment type="caution">
    <text evidence="1">The sequence shown here is derived from an EMBL/GenBank/DDBJ whole genome shotgun (WGS) entry which is preliminary data.</text>
</comment>
<evidence type="ECO:0000313" key="2">
    <source>
        <dbReference type="Proteomes" id="UP000483820"/>
    </source>
</evidence>